<evidence type="ECO:0000313" key="6">
    <source>
        <dbReference type="Proteomes" id="UP000530403"/>
    </source>
</evidence>
<name>A0A7J0CI05_9ACTN</name>
<sequence length="160" mass="16757">MLRLCTTLSAATAAILLTGCVALSPPDADPPRHHPAGRSLPLVPPASPSPLEQPPGIEELVRIGPSPAASATADHQRHRKPAARPERRPQPPVAAPHRARPSSPRSRPRPPASAPPRRTERWAPSTPRVPSGGGMRSVCRSAQGVTSPGVVTLCRSIAGR</sequence>
<dbReference type="AlphaFoldDB" id="A0A7J0CI05"/>
<evidence type="ECO:0000313" key="3">
    <source>
        <dbReference type="EMBL" id="GFN01425.1"/>
    </source>
</evidence>
<feature type="compositionally biased region" description="Pro residues" evidence="1">
    <location>
        <begin position="42"/>
        <end position="53"/>
    </location>
</feature>
<dbReference type="EMBL" id="JACCCF010000002">
    <property type="protein sequence ID" value="NYE44858.1"/>
    <property type="molecule type" value="Genomic_DNA"/>
</dbReference>
<organism evidence="3 5">
    <name type="scientific">Streptomyces fulvorobeus</name>
    <dbReference type="NCBI Taxonomy" id="284028"/>
    <lineage>
        <taxon>Bacteria</taxon>
        <taxon>Bacillati</taxon>
        <taxon>Actinomycetota</taxon>
        <taxon>Actinomycetes</taxon>
        <taxon>Kitasatosporales</taxon>
        <taxon>Streptomycetaceae</taxon>
        <taxon>Streptomyces</taxon>
    </lineage>
</organism>
<dbReference type="EMBL" id="BLWC01000002">
    <property type="protein sequence ID" value="GFN01425.1"/>
    <property type="molecule type" value="Genomic_DNA"/>
</dbReference>
<keyword evidence="2" id="KW-0732">Signal</keyword>
<dbReference type="RefSeq" id="WP_173318400.1">
    <property type="nucleotide sequence ID" value="NZ_BAAAUE010000015.1"/>
</dbReference>
<protein>
    <recommendedName>
        <fullName evidence="7">Lipoprotein</fullName>
    </recommendedName>
</protein>
<reference evidence="3 5" key="1">
    <citation type="submission" date="2020-05" db="EMBL/GenBank/DDBJ databases">
        <title>Whole genome shotgun sequence of Streptomyces fulvorobeus NBRC 15897.</title>
        <authorList>
            <person name="Komaki H."/>
            <person name="Tamura T."/>
        </authorList>
    </citation>
    <scope>NUCLEOTIDE SEQUENCE [LARGE SCALE GENOMIC DNA]</scope>
    <source>
        <strain evidence="3 5">NBRC 15897</strain>
    </source>
</reference>
<keyword evidence="5" id="KW-1185">Reference proteome</keyword>
<dbReference type="Proteomes" id="UP000530403">
    <property type="component" value="Unassembled WGS sequence"/>
</dbReference>
<dbReference type="Proteomes" id="UP000498980">
    <property type="component" value="Unassembled WGS sequence"/>
</dbReference>
<dbReference type="PROSITE" id="PS51257">
    <property type="entry name" value="PROKAR_LIPOPROTEIN"/>
    <property type="match status" value="1"/>
</dbReference>
<evidence type="ECO:0000313" key="4">
    <source>
        <dbReference type="EMBL" id="NYE44858.1"/>
    </source>
</evidence>
<evidence type="ECO:0008006" key="7">
    <source>
        <dbReference type="Google" id="ProtNLM"/>
    </source>
</evidence>
<feature type="region of interest" description="Disordered" evidence="1">
    <location>
        <begin position="27"/>
        <end position="147"/>
    </location>
</feature>
<proteinExistence type="predicted"/>
<evidence type="ECO:0000256" key="1">
    <source>
        <dbReference type="SAM" id="MobiDB-lite"/>
    </source>
</evidence>
<reference evidence="4 6" key="2">
    <citation type="submission" date="2020-07" db="EMBL/GenBank/DDBJ databases">
        <title>Sequencing the genomes of 1000 actinobacteria strains.</title>
        <authorList>
            <person name="Klenk H.-P."/>
        </authorList>
    </citation>
    <scope>NUCLEOTIDE SEQUENCE [LARGE SCALE GENOMIC DNA]</scope>
    <source>
        <strain evidence="4 6">DSM 41455</strain>
    </source>
</reference>
<gene>
    <name evidence="4" type="ORF">HEB29_005972</name>
    <name evidence="3" type="ORF">Sfulv_62350</name>
</gene>
<accession>A0A7J0CI05</accession>
<feature type="signal peptide" evidence="2">
    <location>
        <begin position="1"/>
        <end position="24"/>
    </location>
</feature>
<comment type="caution">
    <text evidence="3">The sequence shown here is derived from an EMBL/GenBank/DDBJ whole genome shotgun (WGS) entry which is preliminary data.</text>
</comment>
<evidence type="ECO:0000313" key="5">
    <source>
        <dbReference type="Proteomes" id="UP000498980"/>
    </source>
</evidence>
<evidence type="ECO:0000256" key="2">
    <source>
        <dbReference type="SAM" id="SignalP"/>
    </source>
</evidence>
<feature type="chain" id="PRO_5038255628" description="Lipoprotein" evidence="2">
    <location>
        <begin position="25"/>
        <end position="160"/>
    </location>
</feature>